<dbReference type="AlphaFoldDB" id="A0A4V6A343"/>
<dbReference type="SUPFAM" id="SSF50998">
    <property type="entry name" value="Quinoprotein alcohol dehydrogenase-like"/>
    <property type="match status" value="1"/>
</dbReference>
<dbReference type="GO" id="GO:0030036">
    <property type="term" value="P:actin cytoskeleton organization"/>
    <property type="evidence" value="ECO:0007669"/>
    <property type="project" value="TreeGrafter"/>
</dbReference>
<dbReference type="PANTHER" id="PTHR12877">
    <property type="entry name" value="RHO GUANINE NUCLEOTIDE EXCHANGE FACTOR"/>
    <property type="match status" value="1"/>
</dbReference>
<dbReference type="InterPro" id="IPR039919">
    <property type="entry name" value="ARHGEF10/ARHGEF17"/>
</dbReference>
<dbReference type="OrthoDB" id="294251at2759"/>
<comment type="caution">
    <text evidence="3">The sequence shown here is derived from an EMBL/GenBank/DDBJ whole genome shotgun (WGS) entry which is preliminary data.</text>
</comment>
<dbReference type="SUPFAM" id="SSF47923">
    <property type="entry name" value="Ypt/Rab-GAP domain of gyp1p"/>
    <property type="match status" value="1"/>
</dbReference>
<sequence length="786" mass="88974">MLRIWDCFLLEGPKILFRFAIALLGIHETEILEKTDTISVMKVLKAAVRLTYDIDGLIKMAFDQLSPFPTREQLHAKQLSYLKVLHERLNKRQQIRNQLNIISFPSNSLMSNHLRDFPIEGIRFNNDVPGVGYIFAGHHKKGKLALIHMTFERAYMTPLNIEFDCRVVSMVIVQADMAFVSLLSGYIVALHLQDNQCATLWELKLNDVALKLVHSENRVYAALANGTLTVLENVFEHTPSALDLYHIPIGAAPITDAILVDDHLWLAVACKIVILHRFTLTTVGSIYVASSANGSAIPMFDKIRSFSHSAHGVWLMTAHSSLVQLWREEECVLLYDITYDHSHRKPSFDDSDEPNPVEINSLLYHDDTVWVGTTDGYLLLYAVNPIREEVRKKCSDALFSLYKYPPGRRLSPSSNFASEIPIHKQPTYYIPTLKETQHEEIASVNEYPESERRTRKISVIIDQSTKKYSVSVAPIRKCSEDSFLNQGTGKLRASSCGNMSQFRKQSESTFRSAAARRRSLAKGSSMESNSSVFSSEDPSCTMPTPNYDPKYKKHESPLGSVQSIESEKDDLFDSESELPNQKKPSFGLMIEKEFRLSPTPQIPLRKLSCRAFGTFPLIAVASDRSSPENQFVTSQESPVYELQPKLRRKDLDFDETLVVAIKEPEGHEADISEDDAFKEEPDQFTEMECEVKSSLSLSLLMKLKISDKPVKCIEVTNFTNKDIVITGSGDYGDDEAILRWTKESKTGLWINDPLVDNSIRCRARTMFSVPSPSHRDENEERVCLTP</sequence>
<dbReference type="Gene3D" id="1.10.472.80">
    <property type="entry name" value="Ypt/Rab-GAP domain of gyp1p, domain 3"/>
    <property type="match status" value="1"/>
</dbReference>
<proteinExistence type="predicted"/>
<evidence type="ECO:0008006" key="4">
    <source>
        <dbReference type="Google" id="ProtNLM"/>
    </source>
</evidence>
<name>A0A4V6A343_STECR</name>
<dbReference type="InterPro" id="IPR035969">
    <property type="entry name" value="Rab-GAP_TBC_sf"/>
</dbReference>
<accession>A0A4V6A343</accession>
<dbReference type="EMBL" id="AZBU02000004">
    <property type="protein sequence ID" value="TKR81475.1"/>
    <property type="molecule type" value="Genomic_DNA"/>
</dbReference>
<feature type="compositionally biased region" description="Low complexity" evidence="2">
    <location>
        <begin position="521"/>
        <end position="539"/>
    </location>
</feature>
<gene>
    <name evidence="3" type="ORF">L596_015339</name>
</gene>
<protein>
    <recommendedName>
        <fullName evidence="4">Rab-GAP TBC domain-containing protein</fullName>
    </recommendedName>
</protein>
<dbReference type="GO" id="GO:0005085">
    <property type="term" value="F:guanyl-nucleotide exchange factor activity"/>
    <property type="evidence" value="ECO:0007669"/>
    <property type="project" value="UniProtKB-KW"/>
</dbReference>
<dbReference type="STRING" id="34508.A0A4V6A343"/>
<evidence type="ECO:0000256" key="2">
    <source>
        <dbReference type="SAM" id="MobiDB-lite"/>
    </source>
</evidence>
<reference evidence="3" key="2">
    <citation type="journal article" date="2015" name="Genome Biol.">
        <title>Comparative genomics of Steinernema reveals deeply conserved gene regulatory networks.</title>
        <authorList>
            <person name="Dillman A.R."/>
            <person name="Macchietto M."/>
            <person name="Porter C.F."/>
            <person name="Rogers A."/>
            <person name="Williams B."/>
            <person name="Antoshechkin I."/>
            <person name="Lee M.M."/>
            <person name="Goodwin Z."/>
            <person name="Lu X."/>
            <person name="Lewis E.E."/>
            <person name="Goodrich-Blair H."/>
            <person name="Stock S.P."/>
            <person name="Adams B.J."/>
            <person name="Sternberg P.W."/>
            <person name="Mortazavi A."/>
        </authorList>
    </citation>
    <scope>NUCLEOTIDE SEQUENCE [LARGE SCALE GENOMIC DNA]</scope>
    <source>
        <strain evidence="3">ALL</strain>
    </source>
</reference>
<dbReference type="Pfam" id="PF19056">
    <property type="entry name" value="WD40_2"/>
    <property type="match status" value="1"/>
</dbReference>
<organism evidence="3">
    <name type="scientific">Steinernema carpocapsae</name>
    <name type="common">Entomopathogenic nematode</name>
    <dbReference type="NCBI Taxonomy" id="34508"/>
    <lineage>
        <taxon>Eukaryota</taxon>
        <taxon>Metazoa</taxon>
        <taxon>Ecdysozoa</taxon>
        <taxon>Nematoda</taxon>
        <taxon>Chromadorea</taxon>
        <taxon>Rhabditida</taxon>
        <taxon>Tylenchina</taxon>
        <taxon>Panagrolaimomorpha</taxon>
        <taxon>Strongyloidoidea</taxon>
        <taxon>Steinernematidae</taxon>
        <taxon>Steinernema</taxon>
    </lineage>
</organism>
<evidence type="ECO:0000256" key="1">
    <source>
        <dbReference type="ARBA" id="ARBA00022658"/>
    </source>
</evidence>
<feature type="region of interest" description="Disordered" evidence="2">
    <location>
        <begin position="502"/>
        <end position="582"/>
    </location>
</feature>
<reference evidence="3" key="3">
    <citation type="journal article" date="2019" name="G3 (Bethesda)">
        <title>Hybrid Assembly of the Genome of the Entomopathogenic Nematode Steinernema carpocapsae Identifies the X-Chromosome.</title>
        <authorList>
            <person name="Serra L."/>
            <person name="Macchietto M."/>
            <person name="Macias-Munoz A."/>
            <person name="McGill C.J."/>
            <person name="Rodriguez I.M."/>
            <person name="Rodriguez B."/>
            <person name="Murad R."/>
            <person name="Mortazavi A."/>
        </authorList>
    </citation>
    <scope>NUCLEOTIDE SEQUENCE</scope>
    <source>
        <strain evidence="3">ALL</strain>
    </source>
</reference>
<keyword evidence="1" id="KW-0344">Guanine-nucleotide releasing factor</keyword>
<dbReference type="PANTHER" id="PTHR12877:SF15">
    <property type="entry name" value="RHO GUANINE NUCLEOTIDE EXCHANGE FACTOR 17"/>
    <property type="match status" value="1"/>
</dbReference>
<reference evidence="3" key="1">
    <citation type="submission" date="2013-11" db="EMBL/GenBank/DDBJ databases">
        <authorList>
            <person name="Sternberg P."/>
            <person name="Dillman A."/>
            <person name="Macchietto M."/>
        </authorList>
    </citation>
    <scope>NUCLEOTIDE SEQUENCE</scope>
    <source>
        <strain evidence="3">ALL</strain>
    </source>
</reference>
<evidence type="ECO:0000313" key="3">
    <source>
        <dbReference type="EMBL" id="TKR81475.1"/>
    </source>
</evidence>
<dbReference type="InterPro" id="IPR011047">
    <property type="entry name" value="Quinoprotein_ADH-like_sf"/>
</dbReference>